<dbReference type="Pfam" id="PF11717">
    <property type="entry name" value="Tudor-knot"/>
    <property type="match status" value="1"/>
</dbReference>
<evidence type="ECO:0000313" key="8">
    <source>
        <dbReference type="WBParaSite" id="Hba_20111"/>
    </source>
</evidence>
<evidence type="ECO:0000256" key="1">
    <source>
        <dbReference type="ARBA" id="ARBA00010107"/>
    </source>
</evidence>
<organism evidence="7 8">
    <name type="scientific">Heterorhabditis bacteriophora</name>
    <name type="common">Entomopathogenic nematode worm</name>
    <dbReference type="NCBI Taxonomy" id="37862"/>
    <lineage>
        <taxon>Eukaryota</taxon>
        <taxon>Metazoa</taxon>
        <taxon>Ecdysozoa</taxon>
        <taxon>Nematoda</taxon>
        <taxon>Chromadorea</taxon>
        <taxon>Rhabditida</taxon>
        <taxon>Rhabditina</taxon>
        <taxon>Rhabditomorpha</taxon>
        <taxon>Strongyloidea</taxon>
        <taxon>Heterorhabditidae</taxon>
        <taxon>Heterorhabditis</taxon>
    </lineage>
</organism>
<keyword evidence="5" id="KW-0539">Nucleus</keyword>
<dbReference type="PANTHER" id="PTHR10615">
    <property type="entry name" value="HISTONE ACETYLTRANSFERASE"/>
    <property type="match status" value="1"/>
</dbReference>
<evidence type="ECO:0000256" key="2">
    <source>
        <dbReference type="ARBA" id="ARBA00013184"/>
    </source>
</evidence>
<protein>
    <recommendedName>
        <fullName evidence="2 5">Histone acetyltransferase</fullName>
        <ecNumber evidence="2 5">2.3.1.48</ecNumber>
    </recommendedName>
</protein>
<dbReference type="GO" id="GO:0005634">
    <property type="term" value="C:nucleus"/>
    <property type="evidence" value="ECO:0007669"/>
    <property type="project" value="UniProtKB-SubCell"/>
</dbReference>
<keyword evidence="7" id="KW-1185">Reference proteome</keyword>
<dbReference type="GO" id="GO:0006355">
    <property type="term" value="P:regulation of DNA-templated transcription"/>
    <property type="evidence" value="ECO:0007669"/>
    <property type="project" value="InterPro"/>
</dbReference>
<dbReference type="InterPro" id="IPR016181">
    <property type="entry name" value="Acyl_CoA_acyltransferase"/>
</dbReference>
<evidence type="ECO:0000256" key="5">
    <source>
        <dbReference type="RuleBase" id="RU361211"/>
    </source>
</evidence>
<keyword evidence="3" id="KW-0808">Transferase</keyword>
<dbReference type="EC" id="2.3.1.48" evidence="2 5"/>
<sequence length="222" mass="26365">MVKQLTVGPSGSNLRIFKELGSGRSKQVYSMFAEVQGSELCSRWHILQEAQFTFQMPILTHKNVAIGEKYSVIDRNGHLRTAIVLDQRCNEGIMECYVHYDGNDRRLDEWVDSSRVKLKRGRKPKQNQDEDELKQKRQRKIKELTPTSSDMIDYSQVLEKQHEEVTKVKYIETVRYGEYEVDTWYVSPYPDEFGKERYLFICDYCLLYVKQERMFRMHLVNI</sequence>
<evidence type="ECO:0000256" key="4">
    <source>
        <dbReference type="ARBA" id="ARBA00022990"/>
    </source>
</evidence>
<keyword evidence="4" id="KW-0007">Acetylation</keyword>
<dbReference type="GO" id="GO:0046972">
    <property type="term" value="F:histone H4K16 acetyltransferase activity"/>
    <property type="evidence" value="ECO:0007669"/>
    <property type="project" value="TreeGrafter"/>
</dbReference>
<comment type="similarity">
    <text evidence="1 5">Belongs to the MYST (SAS/MOZ) family.</text>
</comment>
<dbReference type="SUPFAM" id="SSF55729">
    <property type="entry name" value="Acyl-CoA N-acyltransferases (Nat)"/>
    <property type="match status" value="1"/>
</dbReference>
<dbReference type="AlphaFoldDB" id="A0A1I7XS07"/>
<comment type="subcellular location">
    <subcellularLocation>
        <location evidence="5">Nucleus</location>
    </subcellularLocation>
</comment>
<dbReference type="InterPro" id="IPR002717">
    <property type="entry name" value="HAT_MYST-type"/>
</dbReference>
<dbReference type="GO" id="GO:0035267">
    <property type="term" value="C:NuA4 histone acetyltransferase complex"/>
    <property type="evidence" value="ECO:0007669"/>
    <property type="project" value="TreeGrafter"/>
</dbReference>
<evidence type="ECO:0000313" key="7">
    <source>
        <dbReference type="Proteomes" id="UP000095283"/>
    </source>
</evidence>
<feature type="domain" description="MYST-type HAT" evidence="6">
    <location>
        <begin position="166"/>
        <end position="222"/>
    </location>
</feature>
<dbReference type="InterPro" id="IPR016197">
    <property type="entry name" value="Chromo-like_dom_sf"/>
</dbReference>
<dbReference type="PANTHER" id="PTHR10615:SF82">
    <property type="entry name" value="HISTONE ACETYLTRANSFERASE KAT8"/>
    <property type="match status" value="1"/>
</dbReference>
<evidence type="ECO:0000259" key="6">
    <source>
        <dbReference type="PROSITE" id="PS51726"/>
    </source>
</evidence>
<dbReference type="InterPro" id="IPR050603">
    <property type="entry name" value="MYST_HAT"/>
</dbReference>
<dbReference type="Gene3D" id="2.30.30.140">
    <property type="match status" value="1"/>
</dbReference>
<dbReference type="Gene3D" id="3.30.60.60">
    <property type="entry name" value="N-acetyl transferase-like"/>
    <property type="match status" value="1"/>
</dbReference>
<accession>A0A1I7XS07</accession>
<dbReference type="GO" id="GO:0044545">
    <property type="term" value="C:NSL complex"/>
    <property type="evidence" value="ECO:0007669"/>
    <property type="project" value="TreeGrafter"/>
</dbReference>
<dbReference type="Proteomes" id="UP000095283">
    <property type="component" value="Unplaced"/>
</dbReference>
<comment type="catalytic activity">
    <reaction evidence="5">
        <text>L-lysyl-[protein] + acetyl-CoA = N(6)-acetyl-L-lysyl-[protein] + CoA + H(+)</text>
        <dbReference type="Rhea" id="RHEA:45948"/>
        <dbReference type="Rhea" id="RHEA-COMP:9752"/>
        <dbReference type="Rhea" id="RHEA-COMP:10731"/>
        <dbReference type="ChEBI" id="CHEBI:15378"/>
        <dbReference type="ChEBI" id="CHEBI:29969"/>
        <dbReference type="ChEBI" id="CHEBI:57287"/>
        <dbReference type="ChEBI" id="CHEBI:57288"/>
        <dbReference type="ChEBI" id="CHEBI:61930"/>
        <dbReference type="EC" id="2.3.1.48"/>
    </reaction>
</comment>
<name>A0A1I7XS07_HETBA</name>
<dbReference type="SUPFAM" id="SSF54160">
    <property type="entry name" value="Chromo domain-like"/>
    <property type="match status" value="1"/>
</dbReference>
<dbReference type="GO" id="GO:0072487">
    <property type="term" value="C:MSL complex"/>
    <property type="evidence" value="ECO:0007669"/>
    <property type="project" value="TreeGrafter"/>
</dbReference>
<dbReference type="PROSITE" id="PS51726">
    <property type="entry name" value="MYST_HAT"/>
    <property type="match status" value="1"/>
</dbReference>
<reference evidence="8" key="1">
    <citation type="submission" date="2016-11" db="UniProtKB">
        <authorList>
            <consortium name="WormBaseParasite"/>
        </authorList>
    </citation>
    <scope>IDENTIFICATION</scope>
</reference>
<dbReference type="FunFam" id="3.30.60.60:FF:000001">
    <property type="entry name" value="Histone acetyltransferase"/>
    <property type="match status" value="1"/>
</dbReference>
<dbReference type="WBParaSite" id="Hba_20111">
    <property type="protein sequence ID" value="Hba_20111"/>
    <property type="gene ID" value="Hba_20111"/>
</dbReference>
<dbReference type="InterPro" id="IPR040706">
    <property type="entry name" value="Zf-MYST"/>
</dbReference>
<dbReference type="InterPro" id="IPR025995">
    <property type="entry name" value="Tudor-knot"/>
</dbReference>
<dbReference type="Pfam" id="PF17772">
    <property type="entry name" value="zf-MYST"/>
    <property type="match status" value="1"/>
</dbReference>
<proteinExistence type="inferred from homology"/>
<evidence type="ECO:0000256" key="3">
    <source>
        <dbReference type="ARBA" id="ARBA00022679"/>
    </source>
</evidence>